<dbReference type="RefSeq" id="WP_122228743.1">
    <property type="nucleotide sequence ID" value="NZ_RDQO01000002.1"/>
</dbReference>
<keyword evidence="2" id="KW-1185">Reference proteome</keyword>
<dbReference type="EMBL" id="RDQO01000002">
    <property type="protein sequence ID" value="RMX06802.1"/>
    <property type="molecule type" value="Genomic_DNA"/>
</dbReference>
<sequence length="115" mass="12576">MSMIACDTPSHPIGDPRSALDEPAWQAVCKTAAEHAQRGCGLAWEHWVTLFSSEIDMQVSRLPEDQRAHALEIAAQEWDYATPAERQETQDWLAENGCCSHGITLGCCPAGCGSY</sequence>
<dbReference type="AlphaFoldDB" id="A0A3M6QWA1"/>
<dbReference type="Proteomes" id="UP000278006">
    <property type="component" value="Unassembled WGS sequence"/>
</dbReference>
<proteinExistence type="predicted"/>
<organism evidence="1 2">
    <name type="scientific">Corticibacter populi</name>
    <dbReference type="NCBI Taxonomy" id="1550736"/>
    <lineage>
        <taxon>Bacteria</taxon>
        <taxon>Pseudomonadati</taxon>
        <taxon>Pseudomonadota</taxon>
        <taxon>Betaproteobacteria</taxon>
        <taxon>Burkholderiales</taxon>
        <taxon>Comamonadaceae</taxon>
        <taxon>Corticibacter</taxon>
    </lineage>
</organism>
<name>A0A3M6QWA1_9BURK</name>
<evidence type="ECO:0000313" key="2">
    <source>
        <dbReference type="Proteomes" id="UP000278006"/>
    </source>
</evidence>
<accession>A0A3M6QWA1</accession>
<dbReference type="OrthoDB" id="8969741at2"/>
<gene>
    <name evidence="1" type="ORF">D8I35_09910</name>
</gene>
<comment type="caution">
    <text evidence="1">The sequence shown here is derived from an EMBL/GenBank/DDBJ whole genome shotgun (WGS) entry which is preliminary data.</text>
</comment>
<evidence type="ECO:0000313" key="1">
    <source>
        <dbReference type="EMBL" id="RMX06802.1"/>
    </source>
</evidence>
<reference evidence="1 2" key="1">
    <citation type="submission" date="2018-10" db="EMBL/GenBank/DDBJ databases">
        <title>Draft genome of Cortibacter populi DSM10536.</title>
        <authorList>
            <person name="Bernier A.-M."/>
            <person name="Bernard K."/>
        </authorList>
    </citation>
    <scope>NUCLEOTIDE SEQUENCE [LARGE SCALE GENOMIC DNA]</scope>
    <source>
        <strain evidence="1 2">DSM 105136</strain>
    </source>
</reference>
<protein>
    <submittedName>
        <fullName evidence="1">Uncharacterized protein</fullName>
    </submittedName>
</protein>